<dbReference type="GO" id="GO:0070186">
    <property type="term" value="F:growth hormone activity"/>
    <property type="evidence" value="ECO:0007669"/>
    <property type="project" value="TreeGrafter"/>
</dbReference>
<dbReference type="InterPro" id="IPR009079">
    <property type="entry name" value="4_helix_cytokine-like_core"/>
</dbReference>
<evidence type="ECO:0000256" key="5">
    <source>
        <dbReference type="ARBA" id="ARBA00022729"/>
    </source>
</evidence>
<evidence type="ECO:0000313" key="10">
    <source>
        <dbReference type="Proteomes" id="UP001066276"/>
    </source>
</evidence>
<gene>
    <name evidence="9" type="ORF">NDU88_000171</name>
</gene>
<accession>A0AAV7TE51</accession>
<evidence type="ECO:0000256" key="1">
    <source>
        <dbReference type="ARBA" id="ARBA00004613"/>
    </source>
</evidence>
<dbReference type="PRINTS" id="PR00836">
    <property type="entry name" value="SOMATOTROPIN"/>
</dbReference>
<sequence length="244" mass="27728">MAGYRVLQSVLLLLSLHWLPGGLAYPTDCKNEPGTYLYCSAIPLHKLLDRVIQHADLLYRMSEQSCAIFEERIVPPGLRFQKYHTSCYNKDLTMSIPNSKHEVQKLSDKWLLHAVLLMVQSWVEPFLYLQTSLSHYDDIPGDLLDKIKSLSEKLPSFEQGVGVLIKKMADGAPFTAELEQPPNHLSFGLRTVNSAQQNYMVLDCFRKDAHKIETFLKLLRCRWMGTPGCYQPEAALSISDSLLA</sequence>
<feature type="signal peptide" evidence="8">
    <location>
        <begin position="1"/>
        <end position="24"/>
    </location>
</feature>
<proteinExistence type="inferred from homology"/>
<dbReference type="InterPro" id="IPR001400">
    <property type="entry name" value="Somatotropin/Prolactin"/>
</dbReference>
<organism evidence="9 10">
    <name type="scientific">Pleurodeles waltl</name>
    <name type="common">Iberian ribbed newt</name>
    <dbReference type="NCBI Taxonomy" id="8319"/>
    <lineage>
        <taxon>Eukaryota</taxon>
        <taxon>Metazoa</taxon>
        <taxon>Chordata</taxon>
        <taxon>Craniata</taxon>
        <taxon>Vertebrata</taxon>
        <taxon>Euteleostomi</taxon>
        <taxon>Amphibia</taxon>
        <taxon>Batrachia</taxon>
        <taxon>Caudata</taxon>
        <taxon>Salamandroidea</taxon>
        <taxon>Salamandridae</taxon>
        <taxon>Pleurodelinae</taxon>
        <taxon>Pleurodeles</taxon>
    </lineage>
</organism>
<dbReference type="GO" id="GO:0031667">
    <property type="term" value="P:response to nutrient levels"/>
    <property type="evidence" value="ECO:0007669"/>
    <property type="project" value="TreeGrafter"/>
</dbReference>
<comment type="subcellular location">
    <subcellularLocation>
        <location evidence="1 7">Secreted</location>
    </subcellularLocation>
</comment>
<comment type="caution">
    <text evidence="9">The sequence shown here is derived from an EMBL/GenBank/DDBJ whole genome shotgun (WGS) entry which is preliminary data.</text>
</comment>
<dbReference type="PANTHER" id="PTHR11417:SF3">
    <property type="entry name" value="SOMATOLACTIN ALPHA ISOFORM X1-RELATED"/>
    <property type="match status" value="1"/>
</dbReference>
<evidence type="ECO:0000256" key="8">
    <source>
        <dbReference type="SAM" id="SignalP"/>
    </source>
</evidence>
<keyword evidence="6" id="KW-1015">Disulfide bond</keyword>
<reference evidence="9" key="1">
    <citation type="journal article" date="2022" name="bioRxiv">
        <title>Sequencing and chromosome-scale assembly of the giantPleurodeles waltlgenome.</title>
        <authorList>
            <person name="Brown T."/>
            <person name="Elewa A."/>
            <person name="Iarovenko S."/>
            <person name="Subramanian E."/>
            <person name="Araus A.J."/>
            <person name="Petzold A."/>
            <person name="Susuki M."/>
            <person name="Suzuki K.-i.T."/>
            <person name="Hayashi T."/>
            <person name="Toyoda A."/>
            <person name="Oliveira C."/>
            <person name="Osipova E."/>
            <person name="Leigh N.D."/>
            <person name="Simon A."/>
            <person name="Yun M.H."/>
        </authorList>
    </citation>
    <scope>NUCLEOTIDE SEQUENCE</scope>
    <source>
        <strain evidence="9">20211129_DDA</strain>
        <tissue evidence="9">Liver</tissue>
    </source>
</reference>
<evidence type="ECO:0000256" key="6">
    <source>
        <dbReference type="ARBA" id="ARBA00023157"/>
    </source>
</evidence>
<name>A0AAV7TE51_PLEWA</name>
<feature type="chain" id="PRO_5043440207" evidence="8">
    <location>
        <begin position="25"/>
        <end position="244"/>
    </location>
</feature>
<dbReference type="SUPFAM" id="SSF47266">
    <property type="entry name" value="4-helical cytokines"/>
    <property type="match status" value="1"/>
</dbReference>
<keyword evidence="5 8" id="KW-0732">Signal</keyword>
<dbReference type="Gene3D" id="1.20.1250.10">
    <property type="match status" value="1"/>
</dbReference>
<comment type="similarity">
    <text evidence="2 7">Belongs to the somatotropin/prolactin family.</text>
</comment>
<protein>
    <submittedName>
        <fullName evidence="9">Uncharacterized protein</fullName>
    </submittedName>
</protein>
<dbReference type="GO" id="GO:0046427">
    <property type="term" value="P:positive regulation of receptor signaling pathway via JAK-STAT"/>
    <property type="evidence" value="ECO:0007669"/>
    <property type="project" value="TreeGrafter"/>
</dbReference>
<dbReference type="GO" id="GO:0048513">
    <property type="term" value="P:animal organ development"/>
    <property type="evidence" value="ECO:0007669"/>
    <property type="project" value="TreeGrafter"/>
</dbReference>
<keyword evidence="10" id="KW-1185">Reference proteome</keyword>
<dbReference type="EMBL" id="JANPWB010000006">
    <property type="protein sequence ID" value="KAJ1174880.1"/>
    <property type="molecule type" value="Genomic_DNA"/>
</dbReference>
<evidence type="ECO:0000256" key="4">
    <source>
        <dbReference type="ARBA" id="ARBA00022702"/>
    </source>
</evidence>
<dbReference type="GO" id="GO:0005615">
    <property type="term" value="C:extracellular space"/>
    <property type="evidence" value="ECO:0007669"/>
    <property type="project" value="TreeGrafter"/>
</dbReference>
<evidence type="ECO:0000256" key="7">
    <source>
        <dbReference type="RuleBase" id="RU003618"/>
    </source>
</evidence>
<dbReference type="AlphaFoldDB" id="A0AAV7TE51"/>
<dbReference type="PROSITE" id="PS00338">
    <property type="entry name" value="SOMATOTROPIN_2"/>
    <property type="match status" value="1"/>
</dbReference>
<evidence type="ECO:0000256" key="3">
    <source>
        <dbReference type="ARBA" id="ARBA00022525"/>
    </source>
</evidence>
<keyword evidence="4 7" id="KW-0372">Hormone</keyword>
<keyword evidence="3" id="KW-0964">Secreted</keyword>
<evidence type="ECO:0000313" key="9">
    <source>
        <dbReference type="EMBL" id="KAJ1174880.1"/>
    </source>
</evidence>
<dbReference type="PANTHER" id="PTHR11417">
    <property type="entry name" value="SOMATOTROPIN,PROLACTIN"/>
    <property type="match status" value="1"/>
</dbReference>
<dbReference type="GO" id="GO:0005131">
    <property type="term" value="F:growth hormone receptor binding"/>
    <property type="evidence" value="ECO:0007669"/>
    <property type="project" value="TreeGrafter"/>
</dbReference>
<dbReference type="InterPro" id="IPR018116">
    <property type="entry name" value="Somatotropin_CS"/>
</dbReference>
<dbReference type="Proteomes" id="UP001066276">
    <property type="component" value="Chromosome 3_2"/>
</dbReference>
<dbReference type="GO" id="GO:0060396">
    <property type="term" value="P:growth hormone receptor signaling pathway"/>
    <property type="evidence" value="ECO:0007669"/>
    <property type="project" value="TreeGrafter"/>
</dbReference>
<dbReference type="Pfam" id="PF00103">
    <property type="entry name" value="Hormone_1"/>
    <property type="match status" value="1"/>
</dbReference>
<dbReference type="GO" id="GO:0045927">
    <property type="term" value="P:positive regulation of growth"/>
    <property type="evidence" value="ECO:0007669"/>
    <property type="project" value="TreeGrafter"/>
</dbReference>
<evidence type="ECO:0000256" key="2">
    <source>
        <dbReference type="ARBA" id="ARBA00008474"/>
    </source>
</evidence>